<dbReference type="Proteomes" id="UP000532010">
    <property type="component" value="Unassembled WGS sequence"/>
</dbReference>
<dbReference type="AlphaFoldDB" id="A0A7W4YYV3"/>
<reference evidence="1 2" key="1">
    <citation type="submission" date="2020-08" db="EMBL/GenBank/DDBJ databases">
        <title>The Agave Microbiome: Exploring the role of microbial communities in plant adaptations to desert environments.</title>
        <authorList>
            <person name="Partida-Martinez L.P."/>
        </authorList>
    </citation>
    <scope>NUCLEOTIDE SEQUENCE [LARGE SCALE GENOMIC DNA]</scope>
    <source>
        <strain evidence="1 2">AT3.9</strain>
    </source>
</reference>
<evidence type="ECO:0000313" key="2">
    <source>
        <dbReference type="Proteomes" id="UP000532010"/>
    </source>
</evidence>
<keyword evidence="2" id="KW-1185">Reference proteome</keyword>
<proteinExistence type="predicted"/>
<comment type="caution">
    <text evidence="1">The sequence shown here is derived from an EMBL/GenBank/DDBJ whole genome shotgun (WGS) entry which is preliminary data.</text>
</comment>
<dbReference type="EMBL" id="JACHWB010000004">
    <property type="protein sequence ID" value="MBB3020408.1"/>
    <property type="molecule type" value="Genomic_DNA"/>
</dbReference>
<name>A0A7W4YYV3_9HYPH</name>
<protein>
    <submittedName>
        <fullName evidence="1">Uncharacterized protein</fullName>
    </submittedName>
</protein>
<sequence length="64" mass="7094">MAVYPFARLEGRPEMGRVIVCMSMVAPRMFLGFAELCTNPGFEQSIQGLARPADLRESRSAMTV</sequence>
<accession>A0A7W4YYV3</accession>
<evidence type="ECO:0000313" key="1">
    <source>
        <dbReference type="EMBL" id="MBB3020408.1"/>
    </source>
</evidence>
<organism evidence="1 2">
    <name type="scientific">Microvirga lupini</name>
    <dbReference type="NCBI Taxonomy" id="420324"/>
    <lineage>
        <taxon>Bacteria</taxon>
        <taxon>Pseudomonadati</taxon>
        <taxon>Pseudomonadota</taxon>
        <taxon>Alphaproteobacteria</taxon>
        <taxon>Hyphomicrobiales</taxon>
        <taxon>Methylobacteriaceae</taxon>
        <taxon>Microvirga</taxon>
    </lineage>
</organism>
<gene>
    <name evidence="1" type="ORF">FHR70_003489</name>
</gene>